<feature type="compositionally biased region" description="Low complexity" evidence="2">
    <location>
        <begin position="372"/>
        <end position="386"/>
    </location>
</feature>
<dbReference type="FunFam" id="2.40.30.170:FF:000010">
    <property type="entry name" value="Efflux RND transporter periplasmic adaptor subunit"/>
    <property type="match status" value="1"/>
</dbReference>
<dbReference type="STRING" id="1077947.SAMN05216227_10657"/>
<dbReference type="Pfam" id="PF25973">
    <property type="entry name" value="BSH_CzcB"/>
    <property type="match status" value="1"/>
</dbReference>
<feature type="region of interest" description="Disordered" evidence="2">
    <location>
        <begin position="370"/>
        <end position="392"/>
    </location>
</feature>
<feature type="domain" description="CusB-like beta-barrel" evidence="4">
    <location>
        <begin position="225"/>
        <end position="297"/>
    </location>
</feature>
<dbReference type="Pfam" id="PF25967">
    <property type="entry name" value="RND-MFP_C"/>
    <property type="match status" value="1"/>
</dbReference>
<dbReference type="RefSeq" id="WP_050519202.1">
    <property type="nucleotide sequence ID" value="NZ_FOCO01000065.1"/>
</dbReference>
<dbReference type="OrthoDB" id="9806939at2"/>
<reference evidence="7 8" key="1">
    <citation type="submission" date="2016-10" db="EMBL/GenBank/DDBJ databases">
        <authorList>
            <person name="de Groot N.N."/>
        </authorList>
    </citation>
    <scope>NUCLEOTIDE SEQUENCE [LARGE SCALE GENOMIC DNA]</scope>
    <source>
        <strain evidence="7 8">CGMCC 1.10836</strain>
    </source>
</reference>
<dbReference type="Proteomes" id="UP000183002">
    <property type="component" value="Unassembled WGS sequence"/>
</dbReference>
<feature type="domain" description="Multidrug resistance protein MdtA-like C-terminal permuted SH3" evidence="5">
    <location>
        <begin position="310"/>
        <end position="361"/>
    </location>
</feature>
<dbReference type="InterPro" id="IPR058792">
    <property type="entry name" value="Beta-barrel_RND_2"/>
</dbReference>
<evidence type="ECO:0000259" key="5">
    <source>
        <dbReference type="Pfam" id="PF25967"/>
    </source>
</evidence>
<keyword evidence="3" id="KW-0472">Membrane</keyword>
<comment type="similarity">
    <text evidence="1">Belongs to the membrane fusion protein (MFP) (TC 8.A.1) family.</text>
</comment>
<dbReference type="PANTHER" id="PTHR30469">
    <property type="entry name" value="MULTIDRUG RESISTANCE PROTEIN MDTA"/>
    <property type="match status" value="1"/>
</dbReference>
<dbReference type="Gene3D" id="2.40.50.100">
    <property type="match status" value="1"/>
</dbReference>
<dbReference type="InterPro" id="IPR058647">
    <property type="entry name" value="BSH_CzcB-like"/>
</dbReference>
<feature type="transmembrane region" description="Helical" evidence="3">
    <location>
        <begin position="7"/>
        <end position="29"/>
    </location>
</feature>
<keyword evidence="3" id="KW-0812">Transmembrane</keyword>
<dbReference type="NCBIfam" id="TIGR01730">
    <property type="entry name" value="RND_mfp"/>
    <property type="match status" value="1"/>
</dbReference>
<dbReference type="Pfam" id="PF25954">
    <property type="entry name" value="Beta-barrel_RND_2"/>
    <property type="match status" value="1"/>
</dbReference>
<dbReference type="AlphaFoldDB" id="A0A1H8MZJ7"/>
<accession>A0A1H8MZJ7</accession>
<evidence type="ECO:0000256" key="1">
    <source>
        <dbReference type="ARBA" id="ARBA00009477"/>
    </source>
</evidence>
<evidence type="ECO:0000259" key="6">
    <source>
        <dbReference type="Pfam" id="PF25973"/>
    </source>
</evidence>
<protein>
    <submittedName>
        <fullName evidence="7">RND family efflux transporter, MFP subunit</fullName>
    </submittedName>
</protein>
<evidence type="ECO:0000256" key="3">
    <source>
        <dbReference type="SAM" id="Phobius"/>
    </source>
</evidence>
<evidence type="ECO:0000313" key="8">
    <source>
        <dbReference type="Proteomes" id="UP000183002"/>
    </source>
</evidence>
<dbReference type="EMBL" id="FOCO01000065">
    <property type="protein sequence ID" value="SEO22710.1"/>
    <property type="molecule type" value="Genomic_DNA"/>
</dbReference>
<keyword evidence="3" id="KW-1133">Transmembrane helix</keyword>
<evidence type="ECO:0000256" key="2">
    <source>
        <dbReference type="SAM" id="MobiDB-lite"/>
    </source>
</evidence>
<dbReference type="PANTHER" id="PTHR30469:SF16">
    <property type="entry name" value="HAE1 FAMILY EFFLUX PUMP MFP COMPONENT"/>
    <property type="match status" value="1"/>
</dbReference>
<dbReference type="GO" id="GO:0015562">
    <property type="term" value="F:efflux transmembrane transporter activity"/>
    <property type="evidence" value="ECO:0007669"/>
    <property type="project" value="TreeGrafter"/>
</dbReference>
<proteinExistence type="inferred from homology"/>
<keyword evidence="8" id="KW-1185">Reference proteome</keyword>
<dbReference type="Gene3D" id="2.40.30.170">
    <property type="match status" value="1"/>
</dbReference>
<dbReference type="InterPro" id="IPR058627">
    <property type="entry name" value="MdtA-like_C"/>
</dbReference>
<dbReference type="SUPFAM" id="SSF111369">
    <property type="entry name" value="HlyD-like secretion proteins"/>
    <property type="match status" value="1"/>
</dbReference>
<dbReference type="InterPro" id="IPR006143">
    <property type="entry name" value="RND_pump_MFP"/>
</dbReference>
<dbReference type="Gene3D" id="2.40.420.20">
    <property type="match status" value="1"/>
</dbReference>
<name>A0A1H8MZJ7_9RHOB</name>
<feature type="domain" description="CzcB-like barrel-sandwich hybrid" evidence="6">
    <location>
        <begin position="95"/>
        <end position="219"/>
    </location>
</feature>
<gene>
    <name evidence="7" type="ORF">SAMN05216227_10657</name>
</gene>
<evidence type="ECO:0000259" key="4">
    <source>
        <dbReference type="Pfam" id="PF25954"/>
    </source>
</evidence>
<evidence type="ECO:0000313" key="7">
    <source>
        <dbReference type="EMBL" id="SEO22710.1"/>
    </source>
</evidence>
<dbReference type="GO" id="GO:1990281">
    <property type="term" value="C:efflux pump complex"/>
    <property type="evidence" value="ECO:0007669"/>
    <property type="project" value="TreeGrafter"/>
</dbReference>
<sequence length="392" mass="40898">MSILKQVLITLAVCVVGFVGLIAFIPAALPVLDRLGLLAPFGITVPQADAPAGGASGGPGRRAAGPAKVIAMAATSDNLFDEITTIGDGQARHSVTLLPEVPGVLSSLGAQSGTYVQAGSVIATLQSDIQQIELERAQFLMQDAQDTVDRVTALGAAVPAIQRTTAALALRSAELDLQEATFELARRQITAPISGWVGIIALTNGDQVTPTTEITQIDDRSQILVEFRVPERFVGQIALGDAVQATPLARPQDILRGTVTALDNRVDPASRTLRLQAALDNSDDSLRAGMAFRITLSFTGEAFASVAPLAIQWGSDGPFVWVVTEGKAAKQKITIMQRNSDAVLISGDIAPGAQIVTEGVQNLRPGAEVEVQTTDGQTTGGQAQTTEPAPRG</sequence>
<organism evidence="7 8">
    <name type="scientific">Pseudorhodobacter antarcticus</name>
    <dbReference type="NCBI Taxonomy" id="1077947"/>
    <lineage>
        <taxon>Bacteria</taxon>
        <taxon>Pseudomonadati</taxon>
        <taxon>Pseudomonadota</taxon>
        <taxon>Alphaproteobacteria</taxon>
        <taxon>Rhodobacterales</taxon>
        <taxon>Paracoccaceae</taxon>
        <taxon>Pseudorhodobacter</taxon>
    </lineage>
</organism>
<dbReference type="Gene3D" id="1.10.287.470">
    <property type="entry name" value="Helix hairpin bin"/>
    <property type="match status" value="1"/>
</dbReference>